<dbReference type="Proteomes" id="UP000023152">
    <property type="component" value="Unassembled WGS sequence"/>
</dbReference>
<keyword evidence="3" id="KW-0812">Transmembrane</keyword>
<keyword evidence="1" id="KW-0833">Ubl conjugation pathway</keyword>
<keyword evidence="1" id="KW-0862">Zinc</keyword>
<organism evidence="4 5">
    <name type="scientific">Reticulomyxa filosa</name>
    <dbReference type="NCBI Taxonomy" id="46433"/>
    <lineage>
        <taxon>Eukaryota</taxon>
        <taxon>Sar</taxon>
        <taxon>Rhizaria</taxon>
        <taxon>Retaria</taxon>
        <taxon>Foraminifera</taxon>
        <taxon>Monothalamids</taxon>
        <taxon>Reticulomyxidae</taxon>
        <taxon>Reticulomyxa</taxon>
    </lineage>
</organism>
<dbReference type="PANTHER" id="PTHR21497">
    <property type="entry name" value="UBIQUITIN LIGASE E3 ALPHA-RELATED"/>
    <property type="match status" value="1"/>
</dbReference>
<keyword evidence="1" id="KW-0808">Transferase</keyword>
<sequence>MSEESSYCQSYQSCKKQQKERDLLELFHYFQSNVVSSTARDSILFIHDDDNHNFDGMSFIHNHYPKKLHINLDVVAIVHDTMKCNEEDSLEVVWRAQLFGKTYCVASPSQHVIDTTNEVIYVYIYIRIHIYIYIFFFFFLNTYIHTYIINETTTTKLYTIYTYMCTFVDSFKKPWTVAGIKTTTTTKAISTPVVSNQLIVALLKCVGSWSASEVLRRVIAQSLMQDIDNLSNWKHPYYEMRSMEVKIPDWHDEDDNKNDTLDSTSPQFVPTDFHNRFKEKNFVHETKTPLWYFISNDFAMGQRYREGLNDMWFAVLCLPQLKQRLCQVFTFLYQKLTMNVDLLRRNECALSLTVQFLTIPSLTFAVVRTHNLFEIVINTFMHCLLDTVPTNFHSIPGNQNGQDFDGPSFHLNTRKANLKSSVRSRRQRSTFSVMFDLKYILGNEPVVCFIYMHIYVYKYMCRYARCYCCCFFFNYKKKKVPYLFAHRMDILVKWCKTLCLIQNVSPLRREIGEYMGSCMPSWAEAYDMCLRLGGVNRALVSMMYRRLRSPKTLQSEKEQMWKSIVTLIRHALTMIDAKGWTDGTWNNVPQATKPEQSSNKTTTTTTTTTTSPSDQQPQDKDKEKDIDKDKDNENETVKNAKEKPETTDTKTNDKATAEQVSEIPISIKIKSLQENQDLTLPLFRVDRDRFSIFLPLSRFIVNLAAVYCQTLSIL</sequence>
<keyword evidence="5" id="KW-1185">Reference proteome</keyword>
<dbReference type="GO" id="GO:0071596">
    <property type="term" value="P:ubiquitin-dependent protein catabolic process via the N-end rule pathway"/>
    <property type="evidence" value="ECO:0007669"/>
    <property type="project" value="UniProtKB-UniRule"/>
</dbReference>
<evidence type="ECO:0000256" key="1">
    <source>
        <dbReference type="RuleBase" id="RU366018"/>
    </source>
</evidence>
<comment type="pathway">
    <text evidence="1">Protein modification; protein ubiquitination.</text>
</comment>
<evidence type="ECO:0000256" key="3">
    <source>
        <dbReference type="SAM" id="Phobius"/>
    </source>
</evidence>
<dbReference type="InterPro" id="IPR039164">
    <property type="entry name" value="UBR1-like"/>
</dbReference>
<keyword evidence="1" id="KW-0863">Zinc-finger</keyword>
<dbReference type="GO" id="GO:0000151">
    <property type="term" value="C:ubiquitin ligase complex"/>
    <property type="evidence" value="ECO:0007669"/>
    <property type="project" value="TreeGrafter"/>
</dbReference>
<evidence type="ECO:0000313" key="4">
    <source>
        <dbReference type="EMBL" id="ETO30637.1"/>
    </source>
</evidence>
<dbReference type="GO" id="GO:0005737">
    <property type="term" value="C:cytoplasm"/>
    <property type="evidence" value="ECO:0007669"/>
    <property type="project" value="TreeGrafter"/>
</dbReference>
<comment type="similarity">
    <text evidence="1">Belongs to the E3 ubiquitin-protein ligase UBR1-like family.</text>
</comment>
<comment type="catalytic activity">
    <reaction evidence="1">
        <text>S-ubiquitinyl-[E2 ubiquitin-conjugating enzyme]-L-cysteine + [acceptor protein]-L-lysine = [E2 ubiquitin-conjugating enzyme]-L-cysteine + N(6)-ubiquitinyl-[acceptor protein]-L-lysine.</text>
        <dbReference type="EC" id="2.3.2.27"/>
    </reaction>
</comment>
<reference evidence="4 5" key="1">
    <citation type="journal article" date="2013" name="Curr. Biol.">
        <title>The Genome of the Foraminiferan Reticulomyxa filosa.</title>
        <authorList>
            <person name="Glockner G."/>
            <person name="Hulsmann N."/>
            <person name="Schleicher M."/>
            <person name="Noegel A.A."/>
            <person name="Eichinger L."/>
            <person name="Gallinger C."/>
            <person name="Pawlowski J."/>
            <person name="Sierra R."/>
            <person name="Euteneuer U."/>
            <person name="Pillet L."/>
            <person name="Moustafa A."/>
            <person name="Platzer M."/>
            <person name="Groth M."/>
            <person name="Szafranski K."/>
            <person name="Schliwa M."/>
        </authorList>
    </citation>
    <scope>NUCLEOTIDE SEQUENCE [LARGE SCALE GENOMIC DNA]</scope>
</reference>
<feature type="compositionally biased region" description="Basic and acidic residues" evidence="2">
    <location>
        <begin position="617"/>
        <end position="656"/>
    </location>
</feature>
<evidence type="ECO:0000313" key="5">
    <source>
        <dbReference type="Proteomes" id="UP000023152"/>
    </source>
</evidence>
<keyword evidence="3" id="KW-0472">Membrane</keyword>
<feature type="transmembrane region" description="Helical" evidence="3">
    <location>
        <begin position="130"/>
        <end position="149"/>
    </location>
</feature>
<dbReference type="EMBL" id="ASPP01005386">
    <property type="protein sequence ID" value="ETO30637.1"/>
    <property type="molecule type" value="Genomic_DNA"/>
</dbReference>
<comment type="caution">
    <text evidence="4">The sequence shown here is derived from an EMBL/GenBank/DDBJ whole genome shotgun (WGS) entry which is preliminary data.</text>
</comment>
<dbReference type="GO" id="GO:0061630">
    <property type="term" value="F:ubiquitin protein ligase activity"/>
    <property type="evidence" value="ECO:0007669"/>
    <property type="project" value="UniProtKB-UniRule"/>
</dbReference>
<name>X6NZC7_RETFI</name>
<accession>X6NZC7</accession>
<dbReference type="PANTHER" id="PTHR21497:SF24">
    <property type="entry name" value="E3 UBIQUITIN-PROTEIN LIGASE UBR1"/>
    <property type="match status" value="1"/>
</dbReference>
<protein>
    <recommendedName>
        <fullName evidence="1">E3 ubiquitin-protein ligase</fullName>
        <ecNumber evidence="1">2.3.2.27</ecNumber>
    </recommendedName>
</protein>
<dbReference type="AlphaFoldDB" id="X6NZC7"/>
<feature type="region of interest" description="Disordered" evidence="2">
    <location>
        <begin position="583"/>
        <end position="657"/>
    </location>
</feature>
<comment type="function">
    <text evidence="1">Ubiquitin ligase protein which is a component of the N-end rule pathway. Recognizes and binds to proteins bearing specific N-terminal residues that are destabilizing according to the N-end rule, leading to their ubiquitination and subsequent degradation.</text>
</comment>
<dbReference type="GO" id="GO:0016567">
    <property type="term" value="P:protein ubiquitination"/>
    <property type="evidence" value="ECO:0007669"/>
    <property type="project" value="UniProtKB-UniRule"/>
</dbReference>
<evidence type="ECO:0000256" key="2">
    <source>
        <dbReference type="SAM" id="MobiDB-lite"/>
    </source>
</evidence>
<dbReference type="GO" id="GO:0008270">
    <property type="term" value="F:zinc ion binding"/>
    <property type="evidence" value="ECO:0007669"/>
    <property type="project" value="UniProtKB-UniRule"/>
</dbReference>
<dbReference type="EC" id="2.3.2.27" evidence="1"/>
<keyword evidence="1" id="KW-0479">Metal-binding</keyword>
<feature type="compositionally biased region" description="Polar residues" evidence="2">
    <location>
        <begin position="583"/>
        <end position="600"/>
    </location>
</feature>
<keyword evidence="3" id="KW-1133">Transmembrane helix</keyword>
<proteinExistence type="inferred from homology"/>
<feature type="compositionally biased region" description="Low complexity" evidence="2">
    <location>
        <begin position="601"/>
        <end position="616"/>
    </location>
</feature>
<gene>
    <name evidence="4" type="ORF">RFI_06483</name>
</gene>